<feature type="region of interest" description="Disordered" evidence="3">
    <location>
        <begin position="176"/>
        <end position="203"/>
    </location>
</feature>
<reference evidence="4" key="2">
    <citation type="submission" date="2021-09" db="EMBL/GenBank/DDBJ databases">
        <authorList>
            <person name="Jia N."/>
            <person name="Wang J."/>
            <person name="Shi W."/>
            <person name="Du L."/>
            <person name="Sun Y."/>
            <person name="Zhan W."/>
            <person name="Jiang J."/>
            <person name="Wang Q."/>
            <person name="Zhang B."/>
            <person name="Ji P."/>
            <person name="Sakyi L.B."/>
            <person name="Cui X."/>
            <person name="Yuan T."/>
            <person name="Jiang B."/>
            <person name="Yang W."/>
            <person name="Lam T.T.-Y."/>
            <person name="Chang Q."/>
            <person name="Ding S."/>
            <person name="Wang X."/>
            <person name="Zhu J."/>
            <person name="Ruan X."/>
            <person name="Zhao L."/>
            <person name="Wei J."/>
            <person name="Que T."/>
            <person name="Du C."/>
            <person name="Cheng J."/>
            <person name="Dai P."/>
            <person name="Han X."/>
            <person name="Huang E."/>
            <person name="Gao Y."/>
            <person name="Liu J."/>
            <person name="Shao H."/>
            <person name="Ye R."/>
            <person name="Li L."/>
            <person name="Wei W."/>
            <person name="Wang X."/>
            <person name="Wang C."/>
            <person name="Huo Q."/>
            <person name="Li W."/>
            <person name="Guo W."/>
            <person name="Chen H."/>
            <person name="Chen S."/>
            <person name="Zhou L."/>
            <person name="Zhou L."/>
            <person name="Ni X."/>
            <person name="Tian J."/>
            <person name="Zhou Y."/>
            <person name="Sheng Y."/>
            <person name="Liu T."/>
            <person name="Pan Y."/>
            <person name="Xia L."/>
            <person name="Li J."/>
            <person name="Zhao F."/>
            <person name="Cao W."/>
        </authorList>
    </citation>
    <scope>NUCLEOTIDE SEQUENCE</scope>
    <source>
        <strain evidence="4">Rmic-2018</strain>
        <tissue evidence="4">Larvae</tissue>
    </source>
</reference>
<proteinExistence type="predicted"/>
<dbReference type="VEuPathDB" id="VectorBase:LOC119174033"/>
<evidence type="ECO:0000313" key="5">
    <source>
        <dbReference type="Proteomes" id="UP000821866"/>
    </source>
</evidence>
<evidence type="ECO:0000256" key="3">
    <source>
        <dbReference type="SAM" id="MobiDB-lite"/>
    </source>
</evidence>
<gene>
    <name evidence="4" type="ORF">HPB51_002636</name>
</gene>
<evidence type="ECO:0000313" key="4">
    <source>
        <dbReference type="EMBL" id="KAH8020687.1"/>
    </source>
</evidence>
<comment type="caution">
    <text evidence="4">The sequence shown here is derived from an EMBL/GenBank/DDBJ whole genome shotgun (WGS) entry which is preliminary data.</text>
</comment>
<evidence type="ECO:0008006" key="6">
    <source>
        <dbReference type="Google" id="ProtNLM"/>
    </source>
</evidence>
<dbReference type="GO" id="GO:0005615">
    <property type="term" value="C:extracellular space"/>
    <property type="evidence" value="ECO:0007669"/>
    <property type="project" value="TreeGrafter"/>
</dbReference>
<feature type="region of interest" description="Disordered" evidence="3">
    <location>
        <begin position="143"/>
        <end position="163"/>
    </location>
</feature>
<dbReference type="EMBL" id="JABSTU010000009">
    <property type="protein sequence ID" value="KAH8020687.1"/>
    <property type="molecule type" value="Genomic_DNA"/>
</dbReference>
<keyword evidence="1 2" id="KW-0193">Cuticle</keyword>
<name>A0A9J6DEY7_RHIMP</name>
<evidence type="ECO:0000256" key="2">
    <source>
        <dbReference type="PROSITE-ProRule" id="PRU00497"/>
    </source>
</evidence>
<dbReference type="Proteomes" id="UP000821866">
    <property type="component" value="Chromosome 7"/>
</dbReference>
<dbReference type="GO" id="GO:0042302">
    <property type="term" value="F:structural constituent of cuticle"/>
    <property type="evidence" value="ECO:0007669"/>
    <property type="project" value="UniProtKB-UniRule"/>
</dbReference>
<keyword evidence="5" id="KW-1185">Reference proteome</keyword>
<dbReference type="AlphaFoldDB" id="A0A9J6DEY7"/>
<feature type="compositionally biased region" description="Low complexity" evidence="3">
    <location>
        <begin position="143"/>
        <end position="153"/>
    </location>
</feature>
<dbReference type="GO" id="GO:0031012">
    <property type="term" value="C:extracellular matrix"/>
    <property type="evidence" value="ECO:0007669"/>
    <property type="project" value="TreeGrafter"/>
</dbReference>
<sequence length="308" mass="33259">MLFMAVQLNKKNHVRGKSDCRYAQASSQHQETMKSQGNYRFGYDVVHSSGSSFHKEESTNGVKVGSYGLRDVDGRVRIVNYVADAQGFRADVQTNEPAVDPVKDSATTGQAVPSVDLMAVNASSGEDTAVVGPTEIPAASSTMVSSSVSVEPSGYPERAGGDVVPPKVLIDAADDVPRRTKPRPPVFPPPKEVDAPRRPGPPKRTTLRYPFYVDAADVHVVGPVPPAFPRRGFQLSQGGFPFTSPLSPATFGYFPAGATELHPAAMHPAYYANAASAFLHSMQLRHFPFGQLKWPYHAPFLPPPLVVF</sequence>
<dbReference type="PANTHER" id="PTHR12236">
    <property type="entry name" value="STRUCTURAL CONTITUENT OF CUTICLE"/>
    <property type="match status" value="1"/>
</dbReference>
<organism evidence="4 5">
    <name type="scientific">Rhipicephalus microplus</name>
    <name type="common">Cattle tick</name>
    <name type="synonym">Boophilus microplus</name>
    <dbReference type="NCBI Taxonomy" id="6941"/>
    <lineage>
        <taxon>Eukaryota</taxon>
        <taxon>Metazoa</taxon>
        <taxon>Ecdysozoa</taxon>
        <taxon>Arthropoda</taxon>
        <taxon>Chelicerata</taxon>
        <taxon>Arachnida</taxon>
        <taxon>Acari</taxon>
        <taxon>Parasitiformes</taxon>
        <taxon>Ixodida</taxon>
        <taxon>Ixodoidea</taxon>
        <taxon>Ixodidae</taxon>
        <taxon>Rhipicephalinae</taxon>
        <taxon>Rhipicephalus</taxon>
        <taxon>Boophilus</taxon>
    </lineage>
</organism>
<dbReference type="Pfam" id="PF00379">
    <property type="entry name" value="Chitin_bind_4"/>
    <property type="match status" value="1"/>
</dbReference>
<accession>A0A9J6DEY7</accession>
<dbReference type="InterPro" id="IPR051217">
    <property type="entry name" value="Insect_Cuticle_Struc_Prot"/>
</dbReference>
<dbReference type="PROSITE" id="PS51155">
    <property type="entry name" value="CHIT_BIND_RR_2"/>
    <property type="match status" value="1"/>
</dbReference>
<dbReference type="InterPro" id="IPR000618">
    <property type="entry name" value="Insect_cuticle"/>
</dbReference>
<dbReference type="InterPro" id="IPR031311">
    <property type="entry name" value="CHIT_BIND_RR_consensus"/>
</dbReference>
<dbReference type="PANTHER" id="PTHR12236:SF79">
    <property type="entry name" value="CUTICULAR PROTEIN 50CB-RELATED"/>
    <property type="match status" value="1"/>
</dbReference>
<dbReference type="PROSITE" id="PS00233">
    <property type="entry name" value="CHIT_BIND_RR_1"/>
    <property type="match status" value="1"/>
</dbReference>
<evidence type="ECO:0000256" key="1">
    <source>
        <dbReference type="ARBA" id="ARBA00022460"/>
    </source>
</evidence>
<reference evidence="4" key="1">
    <citation type="journal article" date="2020" name="Cell">
        <title>Large-Scale Comparative Analyses of Tick Genomes Elucidate Their Genetic Diversity and Vector Capacities.</title>
        <authorList>
            <consortium name="Tick Genome and Microbiome Consortium (TIGMIC)"/>
            <person name="Jia N."/>
            <person name="Wang J."/>
            <person name="Shi W."/>
            <person name="Du L."/>
            <person name="Sun Y."/>
            <person name="Zhan W."/>
            <person name="Jiang J.F."/>
            <person name="Wang Q."/>
            <person name="Zhang B."/>
            <person name="Ji P."/>
            <person name="Bell-Sakyi L."/>
            <person name="Cui X.M."/>
            <person name="Yuan T.T."/>
            <person name="Jiang B.G."/>
            <person name="Yang W.F."/>
            <person name="Lam T.T."/>
            <person name="Chang Q.C."/>
            <person name="Ding S.J."/>
            <person name="Wang X.J."/>
            <person name="Zhu J.G."/>
            <person name="Ruan X.D."/>
            <person name="Zhao L."/>
            <person name="Wei J.T."/>
            <person name="Ye R.Z."/>
            <person name="Que T.C."/>
            <person name="Du C.H."/>
            <person name="Zhou Y.H."/>
            <person name="Cheng J.X."/>
            <person name="Dai P.F."/>
            <person name="Guo W.B."/>
            <person name="Han X.H."/>
            <person name="Huang E.J."/>
            <person name="Li L.F."/>
            <person name="Wei W."/>
            <person name="Gao Y.C."/>
            <person name="Liu J.Z."/>
            <person name="Shao H.Z."/>
            <person name="Wang X."/>
            <person name="Wang C.C."/>
            <person name="Yang T.C."/>
            <person name="Huo Q.B."/>
            <person name="Li W."/>
            <person name="Chen H.Y."/>
            <person name="Chen S.E."/>
            <person name="Zhou L.G."/>
            <person name="Ni X.B."/>
            <person name="Tian J.H."/>
            <person name="Sheng Y."/>
            <person name="Liu T."/>
            <person name="Pan Y.S."/>
            <person name="Xia L.Y."/>
            <person name="Li J."/>
            <person name="Zhao F."/>
            <person name="Cao W.C."/>
        </authorList>
    </citation>
    <scope>NUCLEOTIDE SEQUENCE</scope>
    <source>
        <strain evidence="4">Rmic-2018</strain>
    </source>
</reference>
<protein>
    <recommendedName>
        <fullName evidence="6">Cuticular protein</fullName>
    </recommendedName>
</protein>